<sequence length="235" mass="27967">MNSKVKHVTSDVFDVSKSINTQNFTIDSDYINLSSSFNNNLSNHYLCLNIGEPLSYALAYVIIYRPEDAIEFIANYLINWSRKKTRQKLIDQETNNILTSMEIYQQQCFINEQQKIEAKRLLIERKEKQQQEIIFEYNKRLFTSYQWDFYINPHTDDEREPSNHFEKQQIYQQIPTTNIQSYIHIHDTASGFDDDDDETVNNQENNKKRICHDDNLSSFSYLSKLKDRLMKCDEA</sequence>
<dbReference type="EMBL" id="CAJNOO010003017">
    <property type="protein sequence ID" value="CAF1312589.1"/>
    <property type="molecule type" value="Genomic_DNA"/>
</dbReference>
<dbReference type="OrthoDB" id="432281at2759"/>
<protein>
    <submittedName>
        <fullName evidence="1">Uncharacterized protein</fullName>
    </submittedName>
</protein>
<dbReference type="CDD" id="cd22966">
    <property type="entry name" value="DD_DYDC-like"/>
    <property type="match status" value="1"/>
</dbReference>
<comment type="caution">
    <text evidence="1">The sequence shown here is derived from an EMBL/GenBank/DDBJ whole genome shotgun (WGS) entry which is preliminary data.</text>
</comment>
<dbReference type="AlphaFoldDB" id="A0A815EK76"/>
<organism evidence="1 2">
    <name type="scientific">Rotaria sordida</name>
    <dbReference type="NCBI Taxonomy" id="392033"/>
    <lineage>
        <taxon>Eukaryota</taxon>
        <taxon>Metazoa</taxon>
        <taxon>Spiralia</taxon>
        <taxon>Gnathifera</taxon>
        <taxon>Rotifera</taxon>
        <taxon>Eurotatoria</taxon>
        <taxon>Bdelloidea</taxon>
        <taxon>Philodinida</taxon>
        <taxon>Philodinidae</taxon>
        <taxon>Rotaria</taxon>
    </lineage>
</organism>
<evidence type="ECO:0000313" key="1">
    <source>
        <dbReference type="EMBL" id="CAF1312589.1"/>
    </source>
</evidence>
<reference evidence="1" key="1">
    <citation type="submission" date="2021-02" db="EMBL/GenBank/DDBJ databases">
        <authorList>
            <person name="Nowell W R."/>
        </authorList>
    </citation>
    <scope>NUCLEOTIDE SEQUENCE</scope>
</reference>
<accession>A0A815EK76</accession>
<dbReference type="InterPro" id="IPR007858">
    <property type="entry name" value="Dpy-30_motif"/>
</dbReference>
<name>A0A815EK76_9BILA</name>
<dbReference type="Gene3D" id="1.20.890.10">
    <property type="entry name" value="cAMP-dependent protein kinase regulatory subunit, dimerization-anchoring domain"/>
    <property type="match status" value="1"/>
</dbReference>
<proteinExistence type="predicted"/>
<evidence type="ECO:0000313" key="2">
    <source>
        <dbReference type="Proteomes" id="UP000663882"/>
    </source>
</evidence>
<dbReference type="Pfam" id="PF05186">
    <property type="entry name" value="Dpy-30"/>
    <property type="match status" value="1"/>
</dbReference>
<dbReference type="Proteomes" id="UP000663882">
    <property type="component" value="Unassembled WGS sequence"/>
</dbReference>
<gene>
    <name evidence="1" type="ORF">RFH988_LOCUS30332</name>
</gene>
<dbReference type="InterPro" id="IPR049630">
    <property type="entry name" value="DYDC-like_DD"/>
</dbReference>